<proteinExistence type="predicted"/>
<evidence type="ECO:0000259" key="1">
    <source>
        <dbReference type="Pfam" id="PF01726"/>
    </source>
</evidence>
<dbReference type="Gene3D" id="1.10.10.10">
    <property type="entry name" value="Winged helix-like DNA-binding domain superfamily/Winged helix DNA-binding domain"/>
    <property type="match status" value="1"/>
</dbReference>
<dbReference type="AlphaFoldDB" id="A0A343US14"/>
<dbReference type="Pfam" id="PF01726">
    <property type="entry name" value="LexA_DNA_bind"/>
    <property type="match status" value="1"/>
</dbReference>
<dbReference type="SUPFAM" id="SSF46785">
    <property type="entry name" value="Winged helix' DNA-binding domain"/>
    <property type="match status" value="1"/>
</dbReference>
<dbReference type="InterPro" id="IPR036388">
    <property type="entry name" value="WH-like_DNA-bd_sf"/>
</dbReference>
<dbReference type="InterPro" id="IPR006199">
    <property type="entry name" value="LexA_DNA-bd_dom"/>
</dbReference>
<feature type="domain" description="LexA repressor DNA-binding" evidence="1">
    <location>
        <begin position="21"/>
        <end position="82"/>
    </location>
</feature>
<sequence>MQVQETKSRITKKFADPKLNGLTELQSSTIEYIDEFIRTQQLPPTIREIALYYGVTTKTISGRLLGIERKGFLKILPRISRGIILTESARLYLAESRDVV</sequence>
<geneLocation type="plasmid" evidence="2">
    <name>p2_L200901116</name>
</geneLocation>
<dbReference type="InterPro" id="IPR036390">
    <property type="entry name" value="WH_DNA-bd_sf"/>
</dbReference>
<dbReference type="GO" id="GO:0004252">
    <property type="term" value="F:serine-type endopeptidase activity"/>
    <property type="evidence" value="ECO:0007669"/>
    <property type="project" value="InterPro"/>
</dbReference>
<dbReference type="EMBL" id="MF974398">
    <property type="protein sequence ID" value="AVH81587.1"/>
    <property type="molecule type" value="Genomic_DNA"/>
</dbReference>
<evidence type="ECO:0000313" key="2">
    <source>
        <dbReference type="EMBL" id="AVH81587.1"/>
    </source>
</evidence>
<name>A0A343US14_9LEPT</name>
<dbReference type="GO" id="GO:0006508">
    <property type="term" value="P:proteolysis"/>
    <property type="evidence" value="ECO:0007669"/>
    <property type="project" value="InterPro"/>
</dbReference>
<keyword evidence="2" id="KW-0614">Plasmid</keyword>
<accession>A0A343US14</accession>
<reference evidence="2" key="1">
    <citation type="journal article" date="2018" name="Sci. Rep.">
        <title>Characterization of LE3 and LE4, the only lytic phages known to infect the spirochete Leptospira.</title>
        <authorList>
            <person name="Schiettekatte O."/>
            <person name="Vincent A.T."/>
            <person name="Malosse C."/>
            <person name="Lechat P."/>
            <person name="Chamot-Rooke J."/>
            <person name="Veyrier F.J."/>
            <person name="Picardeau M."/>
            <person name="Bourhy P."/>
        </authorList>
    </citation>
    <scope>NUCLEOTIDE SEQUENCE</scope>
    <source>
        <plasmid evidence="2">p2_L200901116</plasmid>
    </source>
</reference>
<organism evidence="2">
    <name type="scientific">Leptospira mayottensis 200901116</name>
    <dbReference type="NCBI Taxonomy" id="1192864"/>
    <lineage>
        <taxon>Bacteria</taxon>
        <taxon>Pseudomonadati</taxon>
        <taxon>Spirochaetota</taxon>
        <taxon>Spirochaetia</taxon>
        <taxon>Leptospirales</taxon>
        <taxon>Leptospiraceae</taxon>
        <taxon>Leptospira</taxon>
    </lineage>
</organism>
<dbReference type="RefSeq" id="WP_051066303.1">
    <property type="nucleotide sequence ID" value="NZ_MF974398.1"/>
</dbReference>
<protein>
    <recommendedName>
        <fullName evidence="1">LexA repressor DNA-binding domain-containing protein</fullName>
    </recommendedName>
</protein>